<dbReference type="RefSeq" id="WP_244762388.1">
    <property type="nucleotide sequence ID" value="NZ_JALJCJ010000005.1"/>
</dbReference>
<comment type="caution">
    <text evidence="3">The sequence shown here is derived from an EMBL/GenBank/DDBJ whole genome shotgun (WGS) entry which is preliminary data.</text>
</comment>
<reference evidence="3" key="1">
    <citation type="submission" date="2022-04" db="EMBL/GenBank/DDBJ databases">
        <title>Shinella lacus sp. nov., a novel member of the genus Shinella from water.</title>
        <authorList>
            <person name="Deng Y."/>
        </authorList>
    </citation>
    <scope>NUCLEOTIDE SEQUENCE</scope>
    <source>
        <strain evidence="3">JCM 31239</strain>
    </source>
</reference>
<keyword evidence="2" id="KW-0732">Signal</keyword>
<feature type="chain" id="PRO_5045880930" evidence="2">
    <location>
        <begin position="20"/>
        <end position="166"/>
    </location>
</feature>
<dbReference type="EMBL" id="WHSC02000005">
    <property type="protein sequence ID" value="MDO6121848.1"/>
    <property type="molecule type" value="Genomic_DNA"/>
</dbReference>
<keyword evidence="4" id="KW-1185">Reference proteome</keyword>
<protein>
    <submittedName>
        <fullName evidence="3">Uncharacterized protein</fullName>
    </submittedName>
</protein>
<feature type="region of interest" description="Disordered" evidence="1">
    <location>
        <begin position="25"/>
        <end position="45"/>
    </location>
</feature>
<name>A0ABT8XEH9_9HYPH</name>
<sequence>MRFPVAACAILFSCAVAFASSAPTPGGPGAETGKPQQKQTETKPIEKLPVRTLGVAETFVMPSGNIGCIYIPPGGTAVYQPADGGPELSCDRIEPKYVRATLGRSGKAVILSNVGDQGCCGGDRTVDYGETWSAGPFTCYSERTGLTCERDDGHSFLLSRARIRAD</sequence>
<organism evidence="3 4">
    <name type="scientific">Shinella curvata</name>
    <dbReference type="NCBI Taxonomy" id="1817964"/>
    <lineage>
        <taxon>Bacteria</taxon>
        <taxon>Pseudomonadati</taxon>
        <taxon>Pseudomonadota</taxon>
        <taxon>Alphaproteobacteria</taxon>
        <taxon>Hyphomicrobiales</taxon>
        <taxon>Rhizobiaceae</taxon>
        <taxon>Shinella</taxon>
    </lineage>
</organism>
<accession>A0ABT8XEH9</accession>
<gene>
    <name evidence="3" type="ORF">GB928_011705</name>
</gene>
<evidence type="ECO:0000256" key="1">
    <source>
        <dbReference type="SAM" id="MobiDB-lite"/>
    </source>
</evidence>
<proteinExistence type="predicted"/>
<evidence type="ECO:0000313" key="4">
    <source>
        <dbReference type="Proteomes" id="UP001177080"/>
    </source>
</evidence>
<evidence type="ECO:0000313" key="3">
    <source>
        <dbReference type="EMBL" id="MDO6121848.1"/>
    </source>
</evidence>
<evidence type="ECO:0000256" key="2">
    <source>
        <dbReference type="SAM" id="SignalP"/>
    </source>
</evidence>
<feature type="signal peptide" evidence="2">
    <location>
        <begin position="1"/>
        <end position="19"/>
    </location>
</feature>
<dbReference type="Proteomes" id="UP001177080">
    <property type="component" value="Unassembled WGS sequence"/>
</dbReference>